<accession>A0ACC2MXC2</accession>
<evidence type="ECO:0000313" key="2">
    <source>
        <dbReference type="Proteomes" id="UP001234297"/>
    </source>
</evidence>
<proteinExistence type="predicted"/>
<name>A0ACC2MXC2_PERAE</name>
<keyword evidence="2" id="KW-1185">Reference proteome</keyword>
<dbReference type="EMBL" id="CM056809">
    <property type="protein sequence ID" value="KAJ8650411.1"/>
    <property type="molecule type" value="Genomic_DNA"/>
</dbReference>
<organism evidence="1 2">
    <name type="scientific">Persea americana</name>
    <name type="common">Avocado</name>
    <dbReference type="NCBI Taxonomy" id="3435"/>
    <lineage>
        <taxon>Eukaryota</taxon>
        <taxon>Viridiplantae</taxon>
        <taxon>Streptophyta</taxon>
        <taxon>Embryophyta</taxon>
        <taxon>Tracheophyta</taxon>
        <taxon>Spermatophyta</taxon>
        <taxon>Magnoliopsida</taxon>
        <taxon>Magnoliidae</taxon>
        <taxon>Laurales</taxon>
        <taxon>Lauraceae</taxon>
        <taxon>Persea</taxon>
    </lineage>
</organism>
<comment type="caution">
    <text evidence="1">The sequence shown here is derived from an EMBL/GenBank/DDBJ whole genome shotgun (WGS) entry which is preliminary data.</text>
</comment>
<sequence>MWDIMKKQYAAWKKLLNQKGIGYNEDTHIVTMEPERWEEYLKANPDAKVFCKKPLQFPKEIAIIFGGTMATGEVAWTPAFGTIPDDMLRMPSDNHNLSFASNPMSPQSSNFQEEDQEIELEDQLAELRRKCPYPSRRKKDSRNDALVVSIDNLVSSIDSTFKTNGQTIAKCIASLKKFPNVPDSLYIYALNAFRIKENREVWMSEDDDRIRMM</sequence>
<protein>
    <submittedName>
        <fullName evidence="1">Uncharacterized protein</fullName>
    </submittedName>
</protein>
<evidence type="ECO:0000313" key="1">
    <source>
        <dbReference type="EMBL" id="KAJ8650411.1"/>
    </source>
</evidence>
<gene>
    <name evidence="1" type="ORF">MRB53_003434</name>
</gene>
<reference evidence="1 2" key="1">
    <citation type="journal article" date="2022" name="Hortic Res">
        <title>A haplotype resolved chromosomal level avocado genome allows analysis of novel avocado genes.</title>
        <authorList>
            <person name="Nath O."/>
            <person name="Fletcher S.J."/>
            <person name="Hayward A."/>
            <person name="Shaw L.M."/>
            <person name="Masouleh A.K."/>
            <person name="Furtado A."/>
            <person name="Henry R.J."/>
            <person name="Mitter N."/>
        </authorList>
    </citation>
    <scope>NUCLEOTIDE SEQUENCE [LARGE SCALE GENOMIC DNA]</scope>
    <source>
        <strain evidence="2">cv. Hass</strain>
    </source>
</reference>
<dbReference type="Proteomes" id="UP001234297">
    <property type="component" value="Chromosome 1"/>
</dbReference>